<dbReference type="Pfam" id="PF22486">
    <property type="entry name" value="MATH_2"/>
    <property type="match status" value="1"/>
</dbReference>
<dbReference type="PROSITE" id="PS50097">
    <property type="entry name" value="BTB"/>
    <property type="match status" value="1"/>
</dbReference>
<dbReference type="SMART" id="SM00225">
    <property type="entry name" value="BTB"/>
    <property type="match status" value="1"/>
</dbReference>
<protein>
    <recommendedName>
        <fullName evidence="6">BTB/POZ domain-containing protein</fullName>
    </recommendedName>
</protein>
<dbReference type="Pfam" id="PF00651">
    <property type="entry name" value="BTB"/>
    <property type="match status" value="1"/>
</dbReference>
<evidence type="ECO:0000259" key="3">
    <source>
        <dbReference type="PROSITE" id="PS50144"/>
    </source>
</evidence>
<evidence type="ECO:0000313" key="5">
    <source>
        <dbReference type="Proteomes" id="UP001210211"/>
    </source>
</evidence>
<comment type="pathway">
    <text evidence="1">Protein modification; protein ubiquitination.</text>
</comment>
<dbReference type="CDD" id="cd18280">
    <property type="entry name" value="BTB_POZ_BPM_plant"/>
    <property type="match status" value="1"/>
</dbReference>
<proteinExistence type="predicted"/>
<gene>
    <name evidence="4" type="ORF">LUZ61_019144</name>
</gene>
<keyword evidence="5" id="KW-1185">Reference proteome</keyword>
<dbReference type="Gene3D" id="2.60.210.10">
    <property type="entry name" value="Apoptosis, Tumor Necrosis Factor Receptor Associated Protein 2, Chain A"/>
    <property type="match status" value="1"/>
</dbReference>
<dbReference type="PANTHER" id="PTHR26379:SF187">
    <property type="entry name" value="OS07G0655300 PROTEIN"/>
    <property type="match status" value="1"/>
</dbReference>
<dbReference type="PROSITE" id="PS50144">
    <property type="entry name" value="MATH"/>
    <property type="match status" value="1"/>
</dbReference>
<dbReference type="PANTHER" id="PTHR26379">
    <property type="entry name" value="BTB/POZ AND MATH DOMAIN-CONTAINING PROTEIN 1"/>
    <property type="match status" value="1"/>
</dbReference>
<dbReference type="EMBL" id="JAMRDG010000002">
    <property type="protein sequence ID" value="KAJ3689980.1"/>
    <property type="molecule type" value="Genomic_DNA"/>
</dbReference>
<dbReference type="SUPFAM" id="SSF49599">
    <property type="entry name" value="TRAF domain-like"/>
    <property type="match status" value="1"/>
</dbReference>
<feature type="domain" description="MATH" evidence="3">
    <location>
        <begin position="25"/>
        <end position="152"/>
    </location>
</feature>
<comment type="caution">
    <text evidence="4">The sequence shown here is derived from an EMBL/GenBank/DDBJ whole genome shotgun (WGS) entry which is preliminary data.</text>
</comment>
<dbReference type="InterPro" id="IPR008974">
    <property type="entry name" value="TRAF-like"/>
</dbReference>
<dbReference type="InterPro" id="IPR002083">
    <property type="entry name" value="MATH/TRAF_dom"/>
</dbReference>
<reference evidence="4 5" key="1">
    <citation type="journal article" date="2022" name="Cell">
        <title>Repeat-based holocentromeres influence genome architecture and karyotype evolution.</title>
        <authorList>
            <person name="Hofstatter P.G."/>
            <person name="Thangavel G."/>
            <person name="Lux T."/>
            <person name="Neumann P."/>
            <person name="Vondrak T."/>
            <person name="Novak P."/>
            <person name="Zhang M."/>
            <person name="Costa L."/>
            <person name="Castellani M."/>
            <person name="Scott A."/>
            <person name="Toegelov H."/>
            <person name="Fuchs J."/>
            <person name="Mata-Sucre Y."/>
            <person name="Dias Y."/>
            <person name="Vanzela A.L.L."/>
            <person name="Huettel B."/>
            <person name="Almeida C.C.S."/>
            <person name="Simkova H."/>
            <person name="Souza G."/>
            <person name="Pedrosa-Harand A."/>
            <person name="Macas J."/>
            <person name="Mayer K.F.X."/>
            <person name="Houben A."/>
            <person name="Marques A."/>
        </authorList>
    </citation>
    <scope>NUCLEOTIDE SEQUENCE [LARGE SCALE GENOMIC DNA]</scope>
    <source>
        <strain evidence="4">RhyTen1mFocal</strain>
    </source>
</reference>
<dbReference type="GO" id="GO:0016567">
    <property type="term" value="P:protein ubiquitination"/>
    <property type="evidence" value="ECO:0007669"/>
    <property type="project" value="InterPro"/>
</dbReference>
<dbReference type="InterPro" id="IPR000210">
    <property type="entry name" value="BTB/POZ_dom"/>
</dbReference>
<evidence type="ECO:0000259" key="2">
    <source>
        <dbReference type="PROSITE" id="PS50097"/>
    </source>
</evidence>
<dbReference type="SUPFAM" id="SSF54695">
    <property type="entry name" value="POZ domain"/>
    <property type="match status" value="1"/>
</dbReference>
<evidence type="ECO:0000256" key="1">
    <source>
        <dbReference type="ARBA" id="ARBA00004906"/>
    </source>
</evidence>
<dbReference type="CDD" id="cd00121">
    <property type="entry name" value="MATH"/>
    <property type="match status" value="1"/>
</dbReference>
<evidence type="ECO:0000313" key="4">
    <source>
        <dbReference type="EMBL" id="KAJ3689980.1"/>
    </source>
</evidence>
<dbReference type="Gene3D" id="3.30.710.10">
    <property type="entry name" value="Potassium Channel Kv1.1, Chain A"/>
    <property type="match status" value="1"/>
</dbReference>
<sequence>MATLPPTVRPIKLEVIPTRITESRKGSYLLRVVDYSSLKGIGVSNYIRSDIFSIGGYNWKAEYYPDGYEIDDEDGNDVVFVIRLVSDVKGLSFKINFTVLARDGKTSSNFEFPTRIENGHSQRWHWRYYVTREKLEEPTFLDGDSFTVRCTIEVSNDELKIHSFEVPPSNLSLQLTSLLETEEGADVSFKVGVDTFHAHKFILAASSPVFKAQLFAPVKGMKNKTIKVKDIEASTFKAMLHFIYSDSLPEFDEVKGNREASIALAQHLLVAANRYGLERLKQACEVELYKFLNEDNLGTTLAFAEDHNCSFLEVTCKRYLTRQAEWRARAFTYNEKDWCL</sequence>
<evidence type="ECO:0008006" key="6">
    <source>
        <dbReference type="Google" id="ProtNLM"/>
    </source>
</evidence>
<name>A0AAD5ZAJ9_9POAL</name>
<dbReference type="Proteomes" id="UP001210211">
    <property type="component" value="Unassembled WGS sequence"/>
</dbReference>
<dbReference type="AlphaFoldDB" id="A0AAD5ZAJ9"/>
<feature type="domain" description="BTB" evidence="2">
    <location>
        <begin position="185"/>
        <end position="252"/>
    </location>
</feature>
<organism evidence="4 5">
    <name type="scientific">Rhynchospora tenuis</name>
    <dbReference type="NCBI Taxonomy" id="198213"/>
    <lineage>
        <taxon>Eukaryota</taxon>
        <taxon>Viridiplantae</taxon>
        <taxon>Streptophyta</taxon>
        <taxon>Embryophyta</taxon>
        <taxon>Tracheophyta</taxon>
        <taxon>Spermatophyta</taxon>
        <taxon>Magnoliopsida</taxon>
        <taxon>Liliopsida</taxon>
        <taxon>Poales</taxon>
        <taxon>Cyperaceae</taxon>
        <taxon>Cyperoideae</taxon>
        <taxon>Rhynchosporeae</taxon>
        <taxon>Rhynchospora</taxon>
    </lineage>
</organism>
<dbReference type="InterPro" id="IPR045005">
    <property type="entry name" value="BPM1-6"/>
</dbReference>
<dbReference type="InterPro" id="IPR011333">
    <property type="entry name" value="SKP1/BTB/POZ_sf"/>
</dbReference>
<accession>A0AAD5ZAJ9</accession>